<keyword evidence="2" id="KW-0501">Molybdenum cofactor biosynthesis</keyword>
<evidence type="ECO:0000256" key="1">
    <source>
        <dbReference type="ARBA" id="ARBA00022490"/>
    </source>
</evidence>
<accession>A0A9Q4KN90</accession>
<dbReference type="Pfam" id="PF02634">
    <property type="entry name" value="FdhD-NarQ"/>
    <property type="match status" value="1"/>
</dbReference>
<evidence type="ECO:0000256" key="2">
    <source>
        <dbReference type="ARBA" id="ARBA00023150"/>
    </source>
</evidence>
<comment type="caution">
    <text evidence="3">The sequence shown here is derived from an EMBL/GenBank/DDBJ whole genome shotgun (WGS) entry which is preliminary data.</text>
</comment>
<dbReference type="AlphaFoldDB" id="A0A9Q4KN90"/>
<evidence type="ECO:0000313" key="4">
    <source>
        <dbReference type="Proteomes" id="UP001143747"/>
    </source>
</evidence>
<proteinExistence type="predicted"/>
<dbReference type="Gene3D" id="3.40.140.10">
    <property type="entry name" value="Cytidine Deaminase, domain 2"/>
    <property type="match status" value="1"/>
</dbReference>
<gene>
    <name evidence="3" type="primary">fdhD</name>
    <name evidence="3" type="ORF">L0665_00765</name>
</gene>
<organism evidence="3 4">
    <name type="scientific">Methanogenium marinum</name>
    <dbReference type="NCBI Taxonomy" id="348610"/>
    <lineage>
        <taxon>Archaea</taxon>
        <taxon>Methanobacteriati</taxon>
        <taxon>Methanobacteriota</taxon>
        <taxon>Stenosarchaea group</taxon>
        <taxon>Methanomicrobia</taxon>
        <taxon>Methanomicrobiales</taxon>
        <taxon>Methanomicrobiaceae</taxon>
        <taxon>Methanogenium</taxon>
    </lineage>
</organism>
<keyword evidence="4" id="KW-1185">Reference proteome</keyword>
<dbReference type="PANTHER" id="PTHR30592:SF1">
    <property type="entry name" value="SULFUR CARRIER PROTEIN FDHD"/>
    <property type="match status" value="1"/>
</dbReference>
<dbReference type="EMBL" id="JAKELO010000002">
    <property type="protein sequence ID" value="MDE4907160.1"/>
    <property type="molecule type" value="Genomic_DNA"/>
</dbReference>
<name>A0A9Q4KN90_9EURY</name>
<dbReference type="SUPFAM" id="SSF53927">
    <property type="entry name" value="Cytidine deaminase-like"/>
    <property type="match status" value="1"/>
</dbReference>
<sequence>MYTKRRFKKIIPGKLDSFEKEVVSEAAVTIFVNGRQAVTAMASPDMLKEYATGFLLTESVVSNADEIESIQVEGNKVSILTLNPRKILFSKKTVLSGCGGTASVIDYSTLPSASDGGIFTPERIQDAVSLVKSCVEDDKTGEIHFAGLFTATDDIVIAGDIGRDNALDKAIGAAVLKNISLTECFVAVSGRISSEMIRKCLFTRISIIVSGGETTSLACDIAVESNMTLIGSVSPQKMIIYSGDHRIEGKQN</sequence>
<keyword evidence="1" id="KW-0963">Cytoplasm</keyword>
<dbReference type="InterPro" id="IPR003786">
    <property type="entry name" value="FdhD"/>
</dbReference>
<reference evidence="3" key="1">
    <citation type="submission" date="2022-01" db="EMBL/GenBank/DDBJ databases">
        <title>Draft genome of Methanogenium marinum DSM 15558.</title>
        <authorList>
            <person name="Chen S.-C."/>
            <person name="You Y.-T."/>
        </authorList>
    </citation>
    <scope>NUCLEOTIDE SEQUENCE</scope>
    <source>
        <strain evidence="3">DSM 15558</strain>
    </source>
</reference>
<dbReference type="NCBIfam" id="TIGR00129">
    <property type="entry name" value="fdhD_narQ"/>
    <property type="match status" value="1"/>
</dbReference>
<dbReference type="PIRSF" id="PIRSF015626">
    <property type="entry name" value="FdhD"/>
    <property type="match status" value="1"/>
</dbReference>
<dbReference type="InterPro" id="IPR016193">
    <property type="entry name" value="Cytidine_deaminase-like"/>
</dbReference>
<dbReference type="RefSeq" id="WP_274923824.1">
    <property type="nucleotide sequence ID" value="NZ_JAKELO010000002.1"/>
</dbReference>
<protein>
    <submittedName>
        <fullName evidence="3">Formate dehydrogenase accessory sulfurtransferase FdhD</fullName>
    </submittedName>
</protein>
<evidence type="ECO:0000313" key="3">
    <source>
        <dbReference type="EMBL" id="MDE4907160.1"/>
    </source>
</evidence>
<dbReference type="Gene3D" id="3.10.20.10">
    <property type="match status" value="1"/>
</dbReference>
<dbReference type="GO" id="GO:0016783">
    <property type="term" value="F:sulfurtransferase activity"/>
    <property type="evidence" value="ECO:0007669"/>
    <property type="project" value="InterPro"/>
</dbReference>
<dbReference type="PANTHER" id="PTHR30592">
    <property type="entry name" value="FORMATE DEHYDROGENASE"/>
    <property type="match status" value="1"/>
</dbReference>
<dbReference type="GO" id="GO:0006777">
    <property type="term" value="P:Mo-molybdopterin cofactor biosynthetic process"/>
    <property type="evidence" value="ECO:0007669"/>
    <property type="project" value="UniProtKB-KW"/>
</dbReference>
<dbReference type="Proteomes" id="UP001143747">
    <property type="component" value="Unassembled WGS sequence"/>
</dbReference>